<dbReference type="Araport" id="AT3G45673"/>
<evidence type="ECO:0000313" key="3">
    <source>
        <dbReference type="EMBL" id="VYS59455.1"/>
    </source>
</evidence>
<sequence length="60" mass="7050">MLVRIMRKLKTSNDNKGQFTFKMMSEIPQLLVHDHHSSSLRFVKPRTDKEVAKVQDSSYD</sequence>
<reference evidence="3 4" key="1">
    <citation type="submission" date="2019-11" db="EMBL/GenBank/DDBJ databases">
        <authorList>
            <person name="Jiao W.-B."/>
            <person name="Schneeberger K."/>
        </authorList>
    </citation>
    <scope>NUCLEOTIDE SEQUENCE [LARGE SCALE GENOMIC DNA]</scope>
    <source>
        <strain evidence="4">cv. An-1</strain>
        <strain evidence="5">cv. C24</strain>
    </source>
</reference>
<accession>A0A654FEZ3</accession>
<evidence type="ECO:0000313" key="5">
    <source>
        <dbReference type="Proteomes" id="UP000434276"/>
    </source>
</evidence>
<dbReference type="Proteomes" id="UP000434276">
    <property type="component" value="Unassembled WGS sequence"/>
</dbReference>
<organism evidence="3 4">
    <name type="scientific">Arabidopsis thaliana</name>
    <name type="common">Mouse-ear cress</name>
    <dbReference type="NCBI Taxonomy" id="3702"/>
    <lineage>
        <taxon>Eukaryota</taxon>
        <taxon>Viridiplantae</taxon>
        <taxon>Streptophyta</taxon>
        <taxon>Embryophyta</taxon>
        <taxon>Tracheophyta</taxon>
        <taxon>Spermatophyta</taxon>
        <taxon>Magnoliopsida</taxon>
        <taxon>eudicotyledons</taxon>
        <taxon>Gunneridae</taxon>
        <taxon>Pentapetalae</taxon>
        <taxon>rosids</taxon>
        <taxon>malvids</taxon>
        <taxon>Brassicales</taxon>
        <taxon>Brassicaceae</taxon>
        <taxon>Camelineae</taxon>
        <taxon>Arabidopsis</taxon>
    </lineage>
</organism>
<dbReference type="EMBL" id="CACRSJ010000106">
    <property type="protein sequence ID" value="VYS59455.1"/>
    <property type="molecule type" value="Genomic_DNA"/>
</dbReference>
<evidence type="ECO:0000313" key="2">
    <source>
        <dbReference type="EMBL" id="CAA0384598.1"/>
    </source>
</evidence>
<dbReference type="GeneID" id="6240250"/>
<evidence type="ECO:0000313" key="1">
    <source>
        <dbReference type="Araport" id="AT3G45673"/>
    </source>
</evidence>
<evidence type="ECO:0000313" key="4">
    <source>
        <dbReference type="Proteomes" id="UP000426265"/>
    </source>
</evidence>
<dbReference type="KEGG" id="ath:AT3G45673"/>
<name>A0A654FEZ3_ARATH</name>
<dbReference type="EMBL" id="CACSHJ010000089">
    <property type="protein sequence ID" value="CAA0384598.1"/>
    <property type="molecule type" value="Genomic_DNA"/>
</dbReference>
<proteinExistence type="predicted"/>
<gene>
    <name evidence="1" type="ordered locus">At3g45673</name>
    <name evidence="3" type="ORF">AN1_LOCUS14894</name>
    <name evidence="2" type="ORF">C24_LOCUS14782</name>
</gene>
<dbReference type="RefSeq" id="NP_001118778.1">
    <property type="nucleotide sequence ID" value="NM_001125306.1"/>
</dbReference>
<dbReference type="Proteomes" id="UP000426265">
    <property type="component" value="Unassembled WGS sequence"/>
</dbReference>
<dbReference type="AlphaFoldDB" id="A0A654FEZ3"/>
<protein>
    <submittedName>
        <fullName evidence="3">Uncharacterized protein</fullName>
    </submittedName>
</protein>